<name>A0A1Y0AZ46_9LAMI</name>
<accession>A0A1Y0AZ46</accession>
<gene>
    <name evidence="1" type="ORF">AEK19_MT1716</name>
</gene>
<dbReference type="EMBL" id="KY774314">
    <property type="protein sequence ID" value="ART30399.1"/>
    <property type="molecule type" value="Genomic_DNA"/>
</dbReference>
<dbReference type="AlphaFoldDB" id="A0A1Y0AZ46"/>
<sequence>MKDVYINARDHLLNEIEYKARYTWSNLLRVTSKKSSYLSRAFYCFSLKLLENYPEFFFPLMEWSVSALSIRP</sequence>
<proteinExistence type="predicted"/>
<keyword evidence="1" id="KW-0496">Mitochondrion</keyword>
<reference evidence="1" key="1">
    <citation type="submission" date="2017-03" db="EMBL/GenBank/DDBJ databases">
        <title>The mitochondrial genome of the carnivorous plant Utricularia reniformis (Lentibulariaceae): structure, comparative analysis and evolutionary landmarks.</title>
        <authorList>
            <person name="Silva S.R."/>
            <person name="Alvarenga D.O."/>
            <person name="Michael T.P."/>
            <person name="Miranda V.F.O."/>
            <person name="Varani A.M."/>
        </authorList>
    </citation>
    <scope>NUCLEOTIDE SEQUENCE</scope>
</reference>
<protein>
    <submittedName>
        <fullName evidence="1">Uncharacterized protein</fullName>
    </submittedName>
</protein>
<evidence type="ECO:0000313" key="1">
    <source>
        <dbReference type="EMBL" id="ART30399.1"/>
    </source>
</evidence>
<geneLocation type="mitochondrion" evidence="1"/>
<organism evidence="1">
    <name type="scientific">Utricularia reniformis</name>
    <dbReference type="NCBI Taxonomy" id="192314"/>
    <lineage>
        <taxon>Eukaryota</taxon>
        <taxon>Viridiplantae</taxon>
        <taxon>Streptophyta</taxon>
        <taxon>Embryophyta</taxon>
        <taxon>Tracheophyta</taxon>
        <taxon>Spermatophyta</taxon>
        <taxon>Magnoliopsida</taxon>
        <taxon>eudicotyledons</taxon>
        <taxon>Gunneridae</taxon>
        <taxon>Pentapetalae</taxon>
        <taxon>asterids</taxon>
        <taxon>lamiids</taxon>
        <taxon>Lamiales</taxon>
        <taxon>Lentibulariaceae</taxon>
        <taxon>Utricularia</taxon>
    </lineage>
</organism>